<organism evidence="1 2">
    <name type="scientific">Meloidogyne floridensis</name>
    <dbReference type="NCBI Taxonomy" id="298350"/>
    <lineage>
        <taxon>Eukaryota</taxon>
        <taxon>Metazoa</taxon>
        <taxon>Ecdysozoa</taxon>
        <taxon>Nematoda</taxon>
        <taxon>Chromadorea</taxon>
        <taxon>Rhabditida</taxon>
        <taxon>Tylenchina</taxon>
        <taxon>Tylenchomorpha</taxon>
        <taxon>Tylenchoidea</taxon>
        <taxon>Meloidogynidae</taxon>
        <taxon>Meloidogyninae</taxon>
        <taxon>Meloidogyne</taxon>
    </lineage>
</organism>
<dbReference type="Proteomes" id="UP000887560">
    <property type="component" value="Unplaced"/>
</dbReference>
<name>A0A915PEW9_9BILA</name>
<protein>
    <submittedName>
        <fullName evidence="2">ShKT domain-containing protein</fullName>
    </submittedName>
</protein>
<reference evidence="2" key="1">
    <citation type="submission" date="2022-11" db="UniProtKB">
        <authorList>
            <consortium name="WormBaseParasite"/>
        </authorList>
    </citation>
    <scope>IDENTIFICATION</scope>
</reference>
<evidence type="ECO:0000313" key="2">
    <source>
        <dbReference type="WBParaSite" id="scf7180000424605.g13548"/>
    </source>
</evidence>
<dbReference type="WBParaSite" id="scf7180000424605.g13548">
    <property type="protein sequence ID" value="scf7180000424605.g13548"/>
    <property type="gene ID" value="scf7180000424605.g13548"/>
</dbReference>
<dbReference type="AlphaFoldDB" id="A0A915PEW9"/>
<proteinExistence type="predicted"/>
<keyword evidence="1" id="KW-1185">Reference proteome</keyword>
<evidence type="ECO:0000313" key="1">
    <source>
        <dbReference type="Proteomes" id="UP000887560"/>
    </source>
</evidence>
<accession>A0A915PEW9</accession>
<sequence length="66" mass="7375">MGMLVNCQLFPPFPFFPSICSFLPPLREFCKQACDQCKDQVGCIGQTEMCTPIRFFCPVLGCSCSL</sequence>